<dbReference type="Gene3D" id="3.40.50.880">
    <property type="match status" value="1"/>
</dbReference>
<keyword evidence="3" id="KW-1185">Reference proteome</keyword>
<evidence type="ECO:0000313" key="3">
    <source>
        <dbReference type="Proteomes" id="UP000077069"/>
    </source>
</evidence>
<dbReference type="EMBL" id="KV441551">
    <property type="protein sequence ID" value="OAG07703.1"/>
    <property type="molecule type" value="Genomic_DNA"/>
</dbReference>
<dbReference type="GeneID" id="28757750"/>
<feature type="domain" description="DJ-1/PfpI" evidence="1">
    <location>
        <begin position="91"/>
        <end position="227"/>
    </location>
</feature>
<dbReference type="Proteomes" id="UP000077069">
    <property type="component" value="Unassembled WGS sequence"/>
</dbReference>
<sequence>MPSPSPRGYTSFPSSADLFYFCTTSSTSEEDLNIHYAPPSKSSMKIGVLIFGNDQIQMMDLAVVDLLAKIGRNGLSRLNAPTAAQDEAVDELDIRYVNESGEGSFAITSGARMPVTNSFGDAPQFDILIIPGSFSASELPVSAITLLTTQVSSPEMIAIFCVSSGILRLAQSGILYRKRATGPPSLIRTLRQRYPETIWENMPWARHDHLWSSTSAISALDMVAAWMREYFWDRQEALQYSLTAAGIAPLDHDEE</sequence>
<evidence type="ECO:0000313" key="2">
    <source>
        <dbReference type="EMBL" id="OAG07703.1"/>
    </source>
</evidence>
<dbReference type="RefSeq" id="XP_018038068.1">
    <property type="nucleotide sequence ID" value="XM_018174264.1"/>
</dbReference>
<protein>
    <recommendedName>
        <fullName evidence="1">DJ-1/PfpI domain-containing protein</fullName>
    </recommendedName>
</protein>
<dbReference type="Pfam" id="PF01965">
    <property type="entry name" value="DJ-1_PfpI"/>
    <property type="match status" value="1"/>
</dbReference>
<dbReference type="InParanoid" id="A0A177CJM8"/>
<proteinExistence type="predicted"/>
<reference evidence="2 3" key="1">
    <citation type="submission" date="2016-05" db="EMBL/GenBank/DDBJ databases">
        <title>Comparative analysis of secretome profiles of manganese(II)-oxidizing ascomycete fungi.</title>
        <authorList>
            <consortium name="DOE Joint Genome Institute"/>
            <person name="Zeiner C.A."/>
            <person name="Purvine S.O."/>
            <person name="Zink E.M."/>
            <person name="Wu S."/>
            <person name="Pasa-Tolic L."/>
            <person name="Chaput D.L."/>
            <person name="Haridas S."/>
            <person name="Grigoriev I.V."/>
            <person name="Santelli C.M."/>
            <person name="Hansel C.M."/>
        </authorList>
    </citation>
    <scope>NUCLEOTIDE SEQUENCE [LARGE SCALE GENOMIC DNA]</scope>
    <source>
        <strain evidence="2 3">AP3s5-JAC2a</strain>
    </source>
</reference>
<evidence type="ECO:0000259" key="1">
    <source>
        <dbReference type="Pfam" id="PF01965"/>
    </source>
</evidence>
<gene>
    <name evidence="2" type="ORF">CC84DRAFT_1088643</name>
</gene>
<dbReference type="InterPro" id="IPR002818">
    <property type="entry name" value="DJ-1/PfpI"/>
</dbReference>
<dbReference type="PANTHER" id="PTHR43130:SF7">
    <property type="entry name" value="DJ-1_PFPI DOMAIN-CONTAINING PROTEIN"/>
    <property type="match status" value="1"/>
</dbReference>
<dbReference type="PANTHER" id="PTHR43130">
    <property type="entry name" value="ARAC-FAMILY TRANSCRIPTIONAL REGULATOR"/>
    <property type="match status" value="1"/>
</dbReference>
<dbReference type="InterPro" id="IPR052158">
    <property type="entry name" value="INH-QAR"/>
</dbReference>
<dbReference type="AlphaFoldDB" id="A0A177CJM8"/>
<organism evidence="2 3">
    <name type="scientific">Paraphaeosphaeria sporulosa</name>
    <dbReference type="NCBI Taxonomy" id="1460663"/>
    <lineage>
        <taxon>Eukaryota</taxon>
        <taxon>Fungi</taxon>
        <taxon>Dikarya</taxon>
        <taxon>Ascomycota</taxon>
        <taxon>Pezizomycotina</taxon>
        <taxon>Dothideomycetes</taxon>
        <taxon>Pleosporomycetidae</taxon>
        <taxon>Pleosporales</taxon>
        <taxon>Massarineae</taxon>
        <taxon>Didymosphaeriaceae</taxon>
        <taxon>Paraphaeosphaeria</taxon>
    </lineage>
</organism>
<dbReference type="OrthoDB" id="543156at2759"/>
<dbReference type="SUPFAM" id="SSF52317">
    <property type="entry name" value="Class I glutamine amidotransferase-like"/>
    <property type="match status" value="1"/>
</dbReference>
<name>A0A177CJM8_9PLEO</name>
<accession>A0A177CJM8</accession>
<dbReference type="InterPro" id="IPR029062">
    <property type="entry name" value="Class_I_gatase-like"/>
</dbReference>